<reference evidence="2 3" key="1">
    <citation type="submission" date="2017-06" db="EMBL/GenBank/DDBJ databases">
        <title>A platform for efficient transgenesis in Macrostomum lignano, a flatworm model organism for stem cell research.</title>
        <authorList>
            <person name="Berezikov E."/>
        </authorList>
    </citation>
    <scope>NUCLEOTIDE SEQUENCE [LARGE SCALE GENOMIC DNA]</scope>
    <source>
        <strain evidence="2">DV1</strain>
        <tissue evidence="2">Whole organism</tissue>
    </source>
</reference>
<accession>A0A267GR13</accession>
<evidence type="ECO:0000313" key="3">
    <source>
        <dbReference type="Proteomes" id="UP000215902"/>
    </source>
</evidence>
<gene>
    <name evidence="2" type="ORF">BOX15_Mlig013469g2</name>
</gene>
<name>A0A267GR13_9PLAT</name>
<keyword evidence="3" id="KW-1185">Reference proteome</keyword>
<protein>
    <recommendedName>
        <fullName evidence="1">COMM domain-containing protein</fullName>
    </recommendedName>
</protein>
<dbReference type="Proteomes" id="UP000215902">
    <property type="component" value="Unassembled WGS sequence"/>
</dbReference>
<dbReference type="InterPro" id="IPR017920">
    <property type="entry name" value="COMM"/>
</dbReference>
<dbReference type="OrthoDB" id="1917519at2759"/>
<evidence type="ECO:0000259" key="1">
    <source>
        <dbReference type="PROSITE" id="PS51269"/>
    </source>
</evidence>
<organism evidence="2 3">
    <name type="scientific">Macrostomum lignano</name>
    <dbReference type="NCBI Taxonomy" id="282301"/>
    <lineage>
        <taxon>Eukaryota</taxon>
        <taxon>Metazoa</taxon>
        <taxon>Spiralia</taxon>
        <taxon>Lophotrochozoa</taxon>
        <taxon>Platyhelminthes</taxon>
        <taxon>Rhabditophora</taxon>
        <taxon>Macrostomorpha</taxon>
        <taxon>Macrostomida</taxon>
        <taxon>Macrostomidae</taxon>
        <taxon>Macrostomum</taxon>
    </lineage>
</organism>
<feature type="domain" description="COMM" evidence="1">
    <location>
        <begin position="132"/>
        <end position="198"/>
    </location>
</feature>
<dbReference type="EMBL" id="NIVC01000218">
    <property type="protein sequence ID" value="PAA87729.1"/>
    <property type="molecule type" value="Genomic_DNA"/>
</dbReference>
<proteinExistence type="predicted"/>
<sequence>MELPQQFATVFRCCVEQLPADRFRGLCEAACLMLHYSSDRDWFKKSDNNEAAPAAPSDPLDKEICSVLCALLAEALSRGVSLKVLLACAEERGLIGEHLSVLTDCVSSAWPSLERRALLAPLATGQEASLGHIVDTQWRLVYETGAANSGRSDEPVHYQLGLATVGQPIGVRFVCTKHQLMDLLSQTREALRAVESVASGDAKSTR</sequence>
<dbReference type="AlphaFoldDB" id="A0A267GR13"/>
<comment type="caution">
    <text evidence="2">The sequence shown here is derived from an EMBL/GenBank/DDBJ whole genome shotgun (WGS) entry which is preliminary data.</text>
</comment>
<evidence type="ECO:0000313" key="2">
    <source>
        <dbReference type="EMBL" id="PAA87729.1"/>
    </source>
</evidence>
<dbReference type="PROSITE" id="PS51269">
    <property type="entry name" value="COMM"/>
    <property type="match status" value="1"/>
</dbReference>